<dbReference type="KEGG" id="nai:NECAME_09851"/>
<gene>
    <name evidence="1" type="ORF">NECAME_09851</name>
</gene>
<accession>W2TEG3</accession>
<dbReference type="STRING" id="51031.W2TEG3"/>
<sequence>DQTKHFDDVHADRPGTYTVESWSFADYTSLKTVERQDDVRVEFCRQHCGHEQEPALLTMDAKSEAYIISLLKEGFKTDRTLKKVRETSKGKEGTQTRIYYTTSRDIRNFAIRNNLDSARIHNVDVESAAIRVRESNPDDGIKLYTPSVNETGERVIGLSLSALSSYRMTEKEVLLLFNEIKKVLPRFDNFFFMIDDTNTFLNGFCKRTRGLRDGRHRLQEHYRAHSLAVKVFSANRSAVRVVDEGRWKVKNSSGDYFVDQVICIYNAKVKNHCIGPELKERKLQLNSHCQKDSCNAFPYGFRCECTHDSGSGVSCVTRRVPDTRETSLPVMLPDDLPSTSTANQLYVVQGYAIQTPICSIRTEIYCKGSKQLTQRCVKTYCVPQRNLETAYKTT</sequence>
<evidence type="ECO:0000313" key="2">
    <source>
        <dbReference type="Proteomes" id="UP000053676"/>
    </source>
</evidence>
<organism evidence="1 2">
    <name type="scientific">Necator americanus</name>
    <name type="common">Human hookworm</name>
    <dbReference type="NCBI Taxonomy" id="51031"/>
    <lineage>
        <taxon>Eukaryota</taxon>
        <taxon>Metazoa</taxon>
        <taxon>Ecdysozoa</taxon>
        <taxon>Nematoda</taxon>
        <taxon>Chromadorea</taxon>
        <taxon>Rhabditida</taxon>
        <taxon>Rhabditina</taxon>
        <taxon>Rhabditomorpha</taxon>
        <taxon>Strongyloidea</taxon>
        <taxon>Ancylostomatidae</taxon>
        <taxon>Bunostominae</taxon>
        <taxon>Necator</taxon>
    </lineage>
</organism>
<dbReference type="OrthoDB" id="5866964at2759"/>
<dbReference type="EMBL" id="KI659510">
    <property type="protein sequence ID" value="ETN79387.1"/>
    <property type="molecule type" value="Genomic_DNA"/>
</dbReference>
<protein>
    <submittedName>
        <fullName evidence="1">Uncharacterized protein</fullName>
    </submittedName>
</protein>
<feature type="non-terminal residue" evidence="1">
    <location>
        <position position="1"/>
    </location>
</feature>
<name>W2TEG3_NECAM</name>
<keyword evidence="2" id="KW-1185">Reference proteome</keyword>
<evidence type="ECO:0000313" key="1">
    <source>
        <dbReference type="EMBL" id="ETN79387.1"/>
    </source>
</evidence>
<proteinExistence type="predicted"/>
<reference evidence="2" key="1">
    <citation type="journal article" date="2014" name="Nat. Genet.">
        <title>Genome of the human hookworm Necator americanus.</title>
        <authorList>
            <person name="Tang Y.T."/>
            <person name="Gao X."/>
            <person name="Rosa B.A."/>
            <person name="Abubucker S."/>
            <person name="Hallsworth-Pepin K."/>
            <person name="Martin J."/>
            <person name="Tyagi R."/>
            <person name="Heizer E."/>
            <person name="Zhang X."/>
            <person name="Bhonagiri-Palsikar V."/>
            <person name="Minx P."/>
            <person name="Warren W.C."/>
            <person name="Wang Q."/>
            <person name="Zhan B."/>
            <person name="Hotez P.J."/>
            <person name="Sternberg P.W."/>
            <person name="Dougall A."/>
            <person name="Gaze S.T."/>
            <person name="Mulvenna J."/>
            <person name="Sotillo J."/>
            <person name="Ranganathan S."/>
            <person name="Rabelo E.M."/>
            <person name="Wilson R.K."/>
            <person name="Felgner P.L."/>
            <person name="Bethony J."/>
            <person name="Hawdon J.M."/>
            <person name="Gasser R.B."/>
            <person name="Loukas A."/>
            <person name="Mitreva M."/>
        </authorList>
    </citation>
    <scope>NUCLEOTIDE SEQUENCE [LARGE SCALE GENOMIC DNA]</scope>
</reference>
<dbReference type="AlphaFoldDB" id="W2TEG3"/>
<dbReference type="Proteomes" id="UP000053676">
    <property type="component" value="Unassembled WGS sequence"/>
</dbReference>